<dbReference type="Proteomes" id="UP001325680">
    <property type="component" value="Chromosome"/>
</dbReference>
<keyword evidence="2" id="KW-0732">Signal</keyword>
<sequence length="202" mass="22644">MLKQLAILAGLGMWATHISAQAFEGKVKNGRTEEPALVMVYDYPETIVENALLAKLADKQLSGTVTKESFRLYANAVLDEVSKSKLDYYFKLEGNGKKTEPRTTLYLVMHGSGDIEGASELSTRGKTFLEKMAVNVKRSSDIMEIRRQEAILVDEENALSDLQKTQKDLEEQLQANKTKQETQQKIIASQKMLLDDLKAKTN</sequence>
<evidence type="ECO:0000256" key="2">
    <source>
        <dbReference type="SAM" id="SignalP"/>
    </source>
</evidence>
<feature type="signal peptide" evidence="2">
    <location>
        <begin position="1"/>
        <end position="22"/>
    </location>
</feature>
<dbReference type="EMBL" id="CP139960">
    <property type="protein sequence ID" value="WQD36446.1"/>
    <property type="molecule type" value="Genomic_DNA"/>
</dbReference>
<keyword evidence="4" id="KW-1185">Reference proteome</keyword>
<organism evidence="3 4">
    <name type="scientific">Niabella yanshanensis</name>
    <dbReference type="NCBI Taxonomy" id="577386"/>
    <lineage>
        <taxon>Bacteria</taxon>
        <taxon>Pseudomonadati</taxon>
        <taxon>Bacteroidota</taxon>
        <taxon>Chitinophagia</taxon>
        <taxon>Chitinophagales</taxon>
        <taxon>Chitinophagaceae</taxon>
        <taxon>Niabella</taxon>
    </lineage>
</organism>
<dbReference type="RefSeq" id="WP_114790080.1">
    <property type="nucleotide sequence ID" value="NZ_CP139960.1"/>
</dbReference>
<gene>
    <name evidence="3" type="ORF">U0035_12295</name>
</gene>
<evidence type="ECO:0000313" key="3">
    <source>
        <dbReference type="EMBL" id="WQD36446.1"/>
    </source>
</evidence>
<reference evidence="3 4" key="1">
    <citation type="submission" date="2023-12" db="EMBL/GenBank/DDBJ databases">
        <title>Genome sequencing and assembly of bacterial species from a model synthetic community.</title>
        <authorList>
            <person name="Hogle S.L."/>
        </authorList>
    </citation>
    <scope>NUCLEOTIDE SEQUENCE [LARGE SCALE GENOMIC DNA]</scope>
    <source>
        <strain evidence="3 4">HAMBI_3031</strain>
    </source>
</reference>
<keyword evidence="1" id="KW-0175">Coiled coil</keyword>
<proteinExistence type="predicted"/>
<feature type="coiled-coil region" evidence="1">
    <location>
        <begin position="145"/>
        <end position="182"/>
    </location>
</feature>
<name>A0ABZ0W2X4_9BACT</name>
<feature type="chain" id="PRO_5045702423" evidence="2">
    <location>
        <begin position="23"/>
        <end position="202"/>
    </location>
</feature>
<accession>A0ABZ0W2X4</accession>
<protein>
    <submittedName>
        <fullName evidence="3">Uncharacterized protein</fullName>
    </submittedName>
</protein>
<evidence type="ECO:0000313" key="4">
    <source>
        <dbReference type="Proteomes" id="UP001325680"/>
    </source>
</evidence>
<evidence type="ECO:0000256" key="1">
    <source>
        <dbReference type="SAM" id="Coils"/>
    </source>
</evidence>